<evidence type="ECO:0000313" key="3">
    <source>
        <dbReference type="Proteomes" id="UP000613113"/>
    </source>
</evidence>
<dbReference type="InterPro" id="IPR034122">
    <property type="entry name" value="Retropepsin-like_bacterial"/>
</dbReference>
<dbReference type="Gene3D" id="2.40.70.10">
    <property type="entry name" value="Acid Proteases"/>
    <property type="match status" value="1"/>
</dbReference>
<dbReference type="Proteomes" id="UP000613113">
    <property type="component" value="Unassembled WGS sequence"/>
</dbReference>
<organism evidence="2 3">
    <name type="scientific">Undibacterium griseum</name>
    <dbReference type="NCBI Taxonomy" id="2762295"/>
    <lineage>
        <taxon>Bacteria</taxon>
        <taxon>Pseudomonadati</taxon>
        <taxon>Pseudomonadota</taxon>
        <taxon>Betaproteobacteria</taxon>
        <taxon>Burkholderiales</taxon>
        <taxon>Oxalobacteraceae</taxon>
        <taxon>Undibacterium</taxon>
    </lineage>
</organism>
<dbReference type="EMBL" id="JACOGC010000002">
    <property type="protein sequence ID" value="MBC3884440.1"/>
    <property type="molecule type" value="Genomic_DNA"/>
</dbReference>
<dbReference type="CDD" id="cd05483">
    <property type="entry name" value="retropepsin_like_bacteria"/>
    <property type="match status" value="1"/>
</dbReference>
<dbReference type="NCBIfam" id="TIGR02281">
    <property type="entry name" value="clan_AA_DTGA"/>
    <property type="match status" value="1"/>
</dbReference>
<comment type="caution">
    <text evidence="2">The sequence shown here is derived from an EMBL/GenBank/DDBJ whole genome shotgun (WGS) entry which is preliminary data.</text>
</comment>
<keyword evidence="1" id="KW-0732">Signal</keyword>
<protein>
    <submittedName>
        <fullName evidence="2">Retroviral-like aspartic protease family protein</fullName>
    </submittedName>
</protein>
<evidence type="ECO:0000256" key="1">
    <source>
        <dbReference type="SAM" id="SignalP"/>
    </source>
</evidence>
<gene>
    <name evidence="2" type="ORF">H8K27_04780</name>
</gene>
<keyword evidence="3" id="KW-1185">Reference proteome</keyword>
<dbReference type="RefSeq" id="WP_186862080.1">
    <property type="nucleotide sequence ID" value="NZ_JACOGC010000002.1"/>
</dbReference>
<evidence type="ECO:0000313" key="2">
    <source>
        <dbReference type="EMBL" id="MBC3884440.1"/>
    </source>
</evidence>
<reference evidence="2 3" key="1">
    <citation type="submission" date="2020-08" db="EMBL/GenBank/DDBJ databases">
        <title>Novel species isolated from subtropical streams in China.</title>
        <authorList>
            <person name="Lu H."/>
        </authorList>
    </citation>
    <scope>NUCLEOTIDE SEQUENCE [LARGE SCALE GENOMIC DNA]</scope>
    <source>
        <strain evidence="2 3">FT31W</strain>
    </source>
</reference>
<dbReference type="InterPro" id="IPR001969">
    <property type="entry name" value="Aspartic_peptidase_AS"/>
</dbReference>
<name>A0ABR6YKY6_9BURK</name>
<proteinExistence type="predicted"/>
<sequence>MRLLSRLTSCLLLPVFFAGGDAAATDVGVVGLFPGKAILVVDGAPPKAYAVGSMISEDTRLVDADRDGATITTNGKRYVLAMGESARRSAPAGSNSNVVLTAGEGGHFIAPAMINGVSIRMMVDTGASLIALPASEAIRLGLNYKSGRPGRASTAGGIVNTYLIKLDTVKIGEIELHQVDASVIESGLNIPLLGMSFLNRMEMRRSGDQMTLTKRF</sequence>
<dbReference type="PROSITE" id="PS00141">
    <property type="entry name" value="ASP_PROTEASE"/>
    <property type="match status" value="1"/>
</dbReference>
<feature type="chain" id="PRO_5045443163" evidence="1">
    <location>
        <begin position="19"/>
        <end position="216"/>
    </location>
</feature>
<dbReference type="Pfam" id="PF13975">
    <property type="entry name" value="gag-asp_proteas"/>
    <property type="match status" value="1"/>
</dbReference>
<dbReference type="InterPro" id="IPR021109">
    <property type="entry name" value="Peptidase_aspartic_dom_sf"/>
</dbReference>
<dbReference type="InterPro" id="IPR011969">
    <property type="entry name" value="Clan_AA_Asp_peptidase_C"/>
</dbReference>
<feature type="signal peptide" evidence="1">
    <location>
        <begin position="1"/>
        <end position="18"/>
    </location>
</feature>
<accession>A0ABR6YKY6</accession>
<dbReference type="SUPFAM" id="SSF50630">
    <property type="entry name" value="Acid proteases"/>
    <property type="match status" value="1"/>
</dbReference>